<dbReference type="AlphaFoldDB" id="A0A6A6QQ83"/>
<dbReference type="OrthoDB" id="4849794at2759"/>
<dbReference type="PANTHER" id="PTHR37842:SF2">
    <property type="entry name" value="GYLCOSYL HYDROLASE 115 C-TERMINAL DOMAIN-CONTAINING PROTEIN"/>
    <property type="match status" value="1"/>
</dbReference>
<dbReference type="Proteomes" id="UP000799750">
    <property type="component" value="Unassembled WGS sequence"/>
</dbReference>
<dbReference type="PANTHER" id="PTHR37842">
    <property type="match status" value="1"/>
</dbReference>
<gene>
    <name evidence="4" type="ORF">BU16DRAFT_573306</name>
</gene>
<sequence length="1013" mass="112163">MKLSSVVLSALLSLLILFQPVSSLGQKLTIAFDDAPGRLKLATRSTSVQLLLDAADWPGVLRVADDLAVDFGRVTAVNGSVSVTHGSHTLSSNASLIFNVTRKTGWEIEGNSTRPRGGTILAGTVGKSAIIDDLVEQGKINVTDIVGRWEAFKSQIVKNPVHGASEALVISGSDKRGTIYGLYDISEQIGVSPWYYWADVAPKFHEAIFAMDVSKTQGSPSIKYRGIFLNDEAPALTGFINAKYPPGKYGPGYNADFYSTVFELLLRLRANYMWPAQWNSMLFVDDPRTQPLADEYGIVMGTSHTEPMARATKEWNVFGGGLQWQWNINNASIRPFMKEGAIRAKPYENVITMGMRGSGDTAMTAGIETAMLEDIVENQRGILAKVYGNASAVPQMWCLYKEVQGYYEAGMRVPDDITLLWTEDNWGNIRRLPIGNETDRSGGAGVYYHFDYVGDPRDYKWINTIQLQKTAEQMHQAYMREAKTLWIVNVGDLKPLEIPINHFLDLAYDLERWGAVDTVSSWLEHWATREFGSSFAQVIAEVVNQYGFLAARRKYELIEPNTFSLINYQEADKILAEWEDLGQKAQAISDKLPLESKPAFFEMVLHPVFAGGNFNDIQISAARNQLYANQGRNSANSLVQRVLDKMKVDHEMTVLYNTLLDGKWNHMMDQTHLGYQGYWQAPMRQATPALQYVQNLERALSGDMGVSVESSNATVPGDDRYHTNGGGNLEFPPVNPFSPERYMEIFSIGTSVFTWIIQAPPYVKLSQSSGKLSPDFNNSDTRVWVSIDWNTIPSMSGVIVMNITSSTDYGTQYSMPTVSLTYNKTSIPSTFSGFVEDNSIISIEAEHYTSLTPASNLTYTTLPGYGRTLSAITLSNPLAPSLTTATAPMLEYNFYTFTSTTSAKAANLTLIFGAGLNTTPARPLAYIAQIDDLEPQRRAYIIDQPAGAWPIGWYDAVAQAAWKNTTSWGALDEGEHKLKIWLVEPGVVLQKIVLDLGGVLPSYLGPPESLIVG</sequence>
<proteinExistence type="predicted"/>
<dbReference type="Gene3D" id="2.60.120.1620">
    <property type="match status" value="1"/>
</dbReference>
<feature type="domain" description="Gylcosyl hydrolase 115 C-terminal" evidence="3">
    <location>
        <begin position="833"/>
        <end position="1008"/>
    </location>
</feature>
<feature type="signal peptide" evidence="2">
    <location>
        <begin position="1"/>
        <end position="23"/>
    </location>
</feature>
<dbReference type="EMBL" id="MU004191">
    <property type="protein sequence ID" value="KAF2493893.1"/>
    <property type="molecule type" value="Genomic_DNA"/>
</dbReference>
<keyword evidence="1" id="KW-0378">Hydrolase</keyword>
<dbReference type="Pfam" id="PF15979">
    <property type="entry name" value="Glyco_hydro_115"/>
    <property type="match status" value="1"/>
</dbReference>
<evidence type="ECO:0000256" key="2">
    <source>
        <dbReference type="SAM" id="SignalP"/>
    </source>
</evidence>
<evidence type="ECO:0000313" key="4">
    <source>
        <dbReference type="EMBL" id="KAF2493893.1"/>
    </source>
</evidence>
<dbReference type="Pfam" id="PF17829">
    <property type="entry name" value="GH115_C"/>
    <property type="match status" value="1"/>
</dbReference>
<keyword evidence="5" id="KW-1185">Reference proteome</keyword>
<dbReference type="InterPro" id="IPR029018">
    <property type="entry name" value="Hex-like_dom2"/>
</dbReference>
<protein>
    <recommendedName>
        <fullName evidence="3">Gylcosyl hydrolase 115 C-terminal domain-containing protein</fullName>
    </recommendedName>
</protein>
<evidence type="ECO:0000256" key="1">
    <source>
        <dbReference type="ARBA" id="ARBA00022801"/>
    </source>
</evidence>
<accession>A0A6A6QQ83</accession>
<evidence type="ECO:0000313" key="5">
    <source>
        <dbReference type="Proteomes" id="UP000799750"/>
    </source>
</evidence>
<name>A0A6A6QQ83_9PEZI</name>
<dbReference type="GO" id="GO:0016787">
    <property type="term" value="F:hydrolase activity"/>
    <property type="evidence" value="ECO:0007669"/>
    <property type="project" value="UniProtKB-KW"/>
</dbReference>
<keyword evidence="2" id="KW-0732">Signal</keyword>
<evidence type="ECO:0000259" key="3">
    <source>
        <dbReference type="Pfam" id="PF17829"/>
    </source>
</evidence>
<feature type="chain" id="PRO_5025561641" description="Gylcosyl hydrolase 115 C-terminal domain-containing protein" evidence="2">
    <location>
        <begin position="24"/>
        <end position="1013"/>
    </location>
</feature>
<dbReference type="InterPro" id="IPR031924">
    <property type="entry name" value="GH115"/>
</dbReference>
<dbReference type="Gene3D" id="3.30.379.10">
    <property type="entry name" value="Chitobiase/beta-hexosaminidase domain 2-like"/>
    <property type="match status" value="1"/>
</dbReference>
<dbReference type="Gene3D" id="3.20.20.520">
    <property type="entry name" value="Glycosyl hydrolase family 115"/>
    <property type="match status" value="1"/>
</dbReference>
<dbReference type="Gene3D" id="1.20.58.2150">
    <property type="match status" value="1"/>
</dbReference>
<dbReference type="InterPro" id="IPR042301">
    <property type="entry name" value="GH115_sf"/>
</dbReference>
<organism evidence="4 5">
    <name type="scientific">Lophium mytilinum</name>
    <dbReference type="NCBI Taxonomy" id="390894"/>
    <lineage>
        <taxon>Eukaryota</taxon>
        <taxon>Fungi</taxon>
        <taxon>Dikarya</taxon>
        <taxon>Ascomycota</taxon>
        <taxon>Pezizomycotina</taxon>
        <taxon>Dothideomycetes</taxon>
        <taxon>Pleosporomycetidae</taxon>
        <taxon>Mytilinidiales</taxon>
        <taxon>Mytilinidiaceae</taxon>
        <taxon>Lophium</taxon>
    </lineage>
</organism>
<dbReference type="InterPro" id="IPR041437">
    <property type="entry name" value="GH115_C"/>
</dbReference>
<reference evidence="4" key="1">
    <citation type="journal article" date="2020" name="Stud. Mycol.">
        <title>101 Dothideomycetes genomes: a test case for predicting lifestyles and emergence of pathogens.</title>
        <authorList>
            <person name="Haridas S."/>
            <person name="Albert R."/>
            <person name="Binder M."/>
            <person name="Bloem J."/>
            <person name="Labutti K."/>
            <person name="Salamov A."/>
            <person name="Andreopoulos B."/>
            <person name="Baker S."/>
            <person name="Barry K."/>
            <person name="Bills G."/>
            <person name="Bluhm B."/>
            <person name="Cannon C."/>
            <person name="Castanera R."/>
            <person name="Culley D."/>
            <person name="Daum C."/>
            <person name="Ezra D."/>
            <person name="Gonzalez J."/>
            <person name="Henrissat B."/>
            <person name="Kuo A."/>
            <person name="Liang C."/>
            <person name="Lipzen A."/>
            <person name="Lutzoni F."/>
            <person name="Magnuson J."/>
            <person name="Mondo S."/>
            <person name="Nolan M."/>
            <person name="Ohm R."/>
            <person name="Pangilinan J."/>
            <person name="Park H.-J."/>
            <person name="Ramirez L."/>
            <person name="Alfaro M."/>
            <person name="Sun H."/>
            <person name="Tritt A."/>
            <person name="Yoshinaga Y."/>
            <person name="Zwiers L.-H."/>
            <person name="Turgeon B."/>
            <person name="Goodwin S."/>
            <person name="Spatafora J."/>
            <person name="Crous P."/>
            <person name="Grigoriev I."/>
        </authorList>
    </citation>
    <scope>NUCLEOTIDE SEQUENCE</scope>
    <source>
        <strain evidence="4">CBS 269.34</strain>
    </source>
</reference>